<sequence length="64" mass="6853">MIGGRVIMETSVVEADLATLRKRVDGLEEQVRALTAAYLALVRSMENLQHAAAAGDRADGAVDR</sequence>
<evidence type="ECO:0000313" key="3">
    <source>
        <dbReference type="Proteomes" id="UP000306628"/>
    </source>
</evidence>
<proteinExistence type="predicted"/>
<gene>
    <name evidence="2" type="ORF">ETD85_41055</name>
</gene>
<name>A0A5S4G3E1_9ACTN</name>
<comment type="caution">
    <text evidence="2">The sequence shown here is derived from an EMBL/GenBank/DDBJ whole genome shotgun (WGS) entry which is preliminary data.</text>
</comment>
<dbReference type="RefSeq" id="WP_138695234.1">
    <property type="nucleotide sequence ID" value="NZ_JBHSAZ010000022.1"/>
</dbReference>
<reference evidence="2 3" key="1">
    <citation type="submission" date="2019-05" db="EMBL/GenBank/DDBJ databases">
        <title>Draft genome sequence of Nonomuraea zeae DSM 100528.</title>
        <authorList>
            <person name="Saricaoglu S."/>
            <person name="Isik K."/>
        </authorList>
    </citation>
    <scope>NUCLEOTIDE SEQUENCE [LARGE SCALE GENOMIC DNA]</scope>
    <source>
        <strain evidence="2 3">DSM 100528</strain>
    </source>
</reference>
<keyword evidence="3" id="KW-1185">Reference proteome</keyword>
<feature type="coiled-coil region" evidence="1">
    <location>
        <begin position="10"/>
        <end position="37"/>
    </location>
</feature>
<evidence type="ECO:0000256" key="1">
    <source>
        <dbReference type="SAM" id="Coils"/>
    </source>
</evidence>
<dbReference type="Proteomes" id="UP000306628">
    <property type="component" value="Unassembled WGS sequence"/>
</dbReference>
<organism evidence="2 3">
    <name type="scientific">Nonomuraea zeae</name>
    <dbReference type="NCBI Taxonomy" id="1642303"/>
    <lineage>
        <taxon>Bacteria</taxon>
        <taxon>Bacillati</taxon>
        <taxon>Actinomycetota</taxon>
        <taxon>Actinomycetes</taxon>
        <taxon>Streptosporangiales</taxon>
        <taxon>Streptosporangiaceae</taxon>
        <taxon>Nonomuraea</taxon>
    </lineage>
</organism>
<dbReference type="OrthoDB" id="3543557at2"/>
<keyword evidence="1" id="KW-0175">Coiled coil</keyword>
<evidence type="ECO:0000313" key="2">
    <source>
        <dbReference type="EMBL" id="TMR26901.1"/>
    </source>
</evidence>
<dbReference type="AlphaFoldDB" id="A0A5S4G3E1"/>
<dbReference type="EMBL" id="VCKX01000183">
    <property type="protein sequence ID" value="TMR26901.1"/>
    <property type="molecule type" value="Genomic_DNA"/>
</dbReference>
<accession>A0A5S4G3E1</accession>
<protein>
    <submittedName>
        <fullName evidence="2">Uncharacterized protein</fullName>
    </submittedName>
</protein>